<evidence type="ECO:0000313" key="6">
    <source>
        <dbReference type="EMBL" id="ATG48890.1"/>
    </source>
</evidence>
<keyword evidence="2" id="KW-0805">Transcription regulation</keyword>
<evidence type="ECO:0000259" key="5">
    <source>
        <dbReference type="PROSITE" id="PS50931"/>
    </source>
</evidence>
<reference evidence="6 7" key="1">
    <citation type="submission" date="2017-06" db="EMBL/GenBank/DDBJ databases">
        <title>Celeribacter sp. TSPH2 complete genome sequence.</title>
        <authorList>
            <person name="Woo J.-H."/>
            <person name="Kim H.-S."/>
        </authorList>
    </citation>
    <scope>NUCLEOTIDE SEQUENCE [LARGE SCALE GENOMIC DNA]</scope>
    <source>
        <strain evidence="6 7">TSPH2</strain>
    </source>
</reference>
<evidence type="ECO:0000256" key="3">
    <source>
        <dbReference type="ARBA" id="ARBA00023125"/>
    </source>
</evidence>
<sequence length="301" mass="33024">MKTLSPKEILSVLTLSRLRALNAVMETGSFSAAARRMGVSQATVSQQIRDLERALGTDMFKRAANDMVPTRLCQQIYPLSREIEDGGSQIAELLNQHHSMDSGELRIGLGNPLPGMALIRRFRDRFPGVEVKIEMGSWGRIVDAVGEGRVDVGVLPEPPEQARFQRRKIQGQSVVVIVPPSHPLASRSAISCAELAAERLIFRTQGSSTQRVVDDAFRRAGIMPRPSIVMDTRDGVLDAVTQELGVGFMWSKGASRPADLVQIPCGEMHRERDDYVFSLSGISTPLTKAFMALEISPLMGN</sequence>
<keyword evidence="3" id="KW-0238">DNA-binding</keyword>
<protein>
    <submittedName>
        <fullName evidence="6">LysR family transcriptional regulator</fullName>
    </submittedName>
</protein>
<dbReference type="EMBL" id="CP022196">
    <property type="protein sequence ID" value="ATG48890.1"/>
    <property type="molecule type" value="Genomic_DNA"/>
</dbReference>
<dbReference type="PANTHER" id="PTHR30346:SF28">
    <property type="entry name" value="HTH-TYPE TRANSCRIPTIONAL REGULATOR CYNR"/>
    <property type="match status" value="1"/>
</dbReference>
<dbReference type="KEGG" id="ceh:CEW89_15715"/>
<accession>A0A291GFQ6</accession>
<dbReference type="PROSITE" id="PS50931">
    <property type="entry name" value="HTH_LYSR"/>
    <property type="match status" value="1"/>
</dbReference>
<gene>
    <name evidence="6" type="ORF">CEW89_15715</name>
</gene>
<dbReference type="CDD" id="cd00090">
    <property type="entry name" value="HTH_ARSR"/>
    <property type="match status" value="1"/>
</dbReference>
<feature type="domain" description="HTH lysR-type" evidence="5">
    <location>
        <begin position="13"/>
        <end position="70"/>
    </location>
</feature>
<organism evidence="6 7">
    <name type="scientific">Celeribacter ethanolicus</name>
    <dbReference type="NCBI Taxonomy" id="1758178"/>
    <lineage>
        <taxon>Bacteria</taxon>
        <taxon>Pseudomonadati</taxon>
        <taxon>Pseudomonadota</taxon>
        <taxon>Alphaproteobacteria</taxon>
        <taxon>Rhodobacterales</taxon>
        <taxon>Roseobacteraceae</taxon>
        <taxon>Celeribacter</taxon>
    </lineage>
</organism>
<dbReference type="Pfam" id="PF03466">
    <property type="entry name" value="LysR_substrate"/>
    <property type="match status" value="1"/>
</dbReference>
<dbReference type="OrthoDB" id="8479357at2"/>
<name>A0A291GFQ6_9RHOB</name>
<comment type="similarity">
    <text evidence="1">Belongs to the LysR transcriptional regulatory family.</text>
</comment>
<dbReference type="Gene3D" id="3.40.190.290">
    <property type="match status" value="1"/>
</dbReference>
<dbReference type="CDD" id="cd05466">
    <property type="entry name" value="PBP2_LTTR_substrate"/>
    <property type="match status" value="1"/>
</dbReference>
<dbReference type="GO" id="GO:0003677">
    <property type="term" value="F:DNA binding"/>
    <property type="evidence" value="ECO:0007669"/>
    <property type="project" value="UniProtKB-KW"/>
</dbReference>
<dbReference type="PRINTS" id="PR00039">
    <property type="entry name" value="HTHLYSR"/>
</dbReference>
<dbReference type="PANTHER" id="PTHR30346">
    <property type="entry name" value="TRANSCRIPTIONAL DUAL REGULATOR HCAR-RELATED"/>
    <property type="match status" value="1"/>
</dbReference>
<dbReference type="STRING" id="1758178.GCA_001550095_04136"/>
<keyword evidence="7" id="KW-1185">Reference proteome</keyword>
<dbReference type="InterPro" id="IPR036390">
    <property type="entry name" value="WH_DNA-bd_sf"/>
</dbReference>
<dbReference type="Proteomes" id="UP000217935">
    <property type="component" value="Chromosome"/>
</dbReference>
<dbReference type="GO" id="GO:0003700">
    <property type="term" value="F:DNA-binding transcription factor activity"/>
    <property type="evidence" value="ECO:0007669"/>
    <property type="project" value="InterPro"/>
</dbReference>
<proteinExistence type="inferred from homology"/>
<dbReference type="Pfam" id="PF00126">
    <property type="entry name" value="HTH_1"/>
    <property type="match status" value="1"/>
</dbReference>
<dbReference type="InterPro" id="IPR036388">
    <property type="entry name" value="WH-like_DNA-bd_sf"/>
</dbReference>
<dbReference type="InterPro" id="IPR005119">
    <property type="entry name" value="LysR_subst-bd"/>
</dbReference>
<evidence type="ECO:0000313" key="7">
    <source>
        <dbReference type="Proteomes" id="UP000217935"/>
    </source>
</evidence>
<dbReference type="SUPFAM" id="SSF46785">
    <property type="entry name" value="Winged helix' DNA-binding domain"/>
    <property type="match status" value="1"/>
</dbReference>
<dbReference type="SUPFAM" id="SSF53850">
    <property type="entry name" value="Periplasmic binding protein-like II"/>
    <property type="match status" value="1"/>
</dbReference>
<dbReference type="GO" id="GO:0032993">
    <property type="term" value="C:protein-DNA complex"/>
    <property type="evidence" value="ECO:0007669"/>
    <property type="project" value="TreeGrafter"/>
</dbReference>
<dbReference type="RefSeq" id="WP_096806531.1">
    <property type="nucleotide sequence ID" value="NZ_CP022196.1"/>
</dbReference>
<dbReference type="AlphaFoldDB" id="A0A291GFQ6"/>
<evidence type="ECO:0000256" key="1">
    <source>
        <dbReference type="ARBA" id="ARBA00009437"/>
    </source>
</evidence>
<dbReference type="InterPro" id="IPR000847">
    <property type="entry name" value="LysR_HTH_N"/>
</dbReference>
<dbReference type="Gene3D" id="1.10.10.10">
    <property type="entry name" value="Winged helix-like DNA-binding domain superfamily/Winged helix DNA-binding domain"/>
    <property type="match status" value="1"/>
</dbReference>
<dbReference type="InterPro" id="IPR011991">
    <property type="entry name" value="ArsR-like_HTH"/>
</dbReference>
<evidence type="ECO:0000256" key="2">
    <source>
        <dbReference type="ARBA" id="ARBA00023015"/>
    </source>
</evidence>
<keyword evidence="4" id="KW-0804">Transcription</keyword>
<evidence type="ECO:0000256" key="4">
    <source>
        <dbReference type="ARBA" id="ARBA00023163"/>
    </source>
</evidence>